<protein>
    <submittedName>
        <fullName evidence="5">Glycosyltransferase</fullName>
    </submittedName>
</protein>
<evidence type="ECO:0000259" key="4">
    <source>
        <dbReference type="Pfam" id="PF13439"/>
    </source>
</evidence>
<evidence type="ECO:0000256" key="2">
    <source>
        <dbReference type="ARBA" id="ARBA00022679"/>
    </source>
</evidence>
<dbReference type="Pfam" id="PF13439">
    <property type="entry name" value="Glyco_transf_4"/>
    <property type="match status" value="1"/>
</dbReference>
<dbReference type="PANTHER" id="PTHR12526:SF510">
    <property type="entry name" value="D-INOSITOL 3-PHOSPHATE GLYCOSYLTRANSFERASE"/>
    <property type="match status" value="1"/>
</dbReference>
<dbReference type="Gene3D" id="3.40.50.2000">
    <property type="entry name" value="Glycogen Phosphorylase B"/>
    <property type="match status" value="2"/>
</dbReference>
<feature type="domain" description="Glycosyl transferase family 1" evidence="3">
    <location>
        <begin position="195"/>
        <end position="358"/>
    </location>
</feature>
<reference evidence="5" key="1">
    <citation type="submission" date="2020-10" db="EMBL/GenBank/DDBJ databases">
        <authorList>
            <person name="Gilroy R."/>
        </authorList>
    </citation>
    <scope>NUCLEOTIDE SEQUENCE</scope>
    <source>
        <strain evidence="5">ChiGjej3B3-7149</strain>
    </source>
</reference>
<dbReference type="AlphaFoldDB" id="A0A9D1DLQ1"/>
<evidence type="ECO:0000256" key="1">
    <source>
        <dbReference type="ARBA" id="ARBA00022676"/>
    </source>
</evidence>
<dbReference type="GO" id="GO:0016757">
    <property type="term" value="F:glycosyltransferase activity"/>
    <property type="evidence" value="ECO:0007669"/>
    <property type="project" value="UniProtKB-KW"/>
</dbReference>
<reference evidence="5" key="2">
    <citation type="journal article" date="2021" name="PeerJ">
        <title>Extensive microbial diversity within the chicken gut microbiome revealed by metagenomics and culture.</title>
        <authorList>
            <person name="Gilroy R."/>
            <person name="Ravi A."/>
            <person name="Getino M."/>
            <person name="Pursley I."/>
            <person name="Horton D.L."/>
            <person name="Alikhan N.F."/>
            <person name="Baker D."/>
            <person name="Gharbi K."/>
            <person name="Hall N."/>
            <person name="Watson M."/>
            <person name="Adriaenssens E.M."/>
            <person name="Foster-Nyarko E."/>
            <person name="Jarju S."/>
            <person name="Secka A."/>
            <person name="Antonio M."/>
            <person name="Oren A."/>
            <person name="Chaudhuri R.R."/>
            <person name="La Ragione R."/>
            <person name="Hildebrand F."/>
            <person name="Pallen M.J."/>
        </authorList>
    </citation>
    <scope>NUCLEOTIDE SEQUENCE</scope>
    <source>
        <strain evidence="5">ChiGjej3B3-7149</strain>
    </source>
</reference>
<feature type="domain" description="Glycosyltransferase subfamily 4-like N-terminal" evidence="4">
    <location>
        <begin position="35"/>
        <end position="185"/>
    </location>
</feature>
<evidence type="ECO:0000259" key="3">
    <source>
        <dbReference type="Pfam" id="PF00534"/>
    </source>
</evidence>
<gene>
    <name evidence="5" type="ORF">IAD36_06080</name>
</gene>
<keyword evidence="2" id="KW-0808">Transferase</keyword>
<sequence>MLDDGDGILYNKWNQFREGYQLRILFLINFAGKAGTEKYVENLVRIFSAADNDCRLAYNISGELSEKLAARGVPCFQIKLDGNPLAAAKQLAAYCREHEIEVIHAQYPRENIIALLSLRHYAAPKVVYTNHLTIRSGLKWRVLNRIFTPRDHKIIAVCREGRDIMVQNGVCPERIEVIYNGVEPEKAPVRDLSVRPELGVGEGEFMLTILARYAPEKGLFFLLDALAELKKLTDKPFRCVICGDGEQFDEVNQKSQALGLGETVIQTGFRRDAGRILRASDIYLNTSSCNEAMSFAILEAMNCALPLVVTDVGGNRDLAETNIPCGFVVQYGDVSGFASAILRLMEDEALYKQFSADALRKVSEEFDLEKLAWDVYRAYQ</sequence>
<dbReference type="InterPro" id="IPR001296">
    <property type="entry name" value="Glyco_trans_1"/>
</dbReference>
<evidence type="ECO:0000313" key="6">
    <source>
        <dbReference type="Proteomes" id="UP000824238"/>
    </source>
</evidence>
<name>A0A9D1DLQ1_9FIRM</name>
<proteinExistence type="predicted"/>
<organism evidence="5 6">
    <name type="scientific">Candidatus Scatomorpha intestinigallinarum</name>
    <dbReference type="NCBI Taxonomy" id="2840923"/>
    <lineage>
        <taxon>Bacteria</taxon>
        <taxon>Bacillati</taxon>
        <taxon>Bacillota</taxon>
        <taxon>Clostridia</taxon>
        <taxon>Eubacteriales</taxon>
        <taxon>Candidatus Scatomorpha</taxon>
    </lineage>
</organism>
<dbReference type="Proteomes" id="UP000824238">
    <property type="component" value="Unassembled WGS sequence"/>
</dbReference>
<comment type="caution">
    <text evidence="5">The sequence shown here is derived from an EMBL/GenBank/DDBJ whole genome shotgun (WGS) entry which is preliminary data.</text>
</comment>
<dbReference type="PANTHER" id="PTHR12526">
    <property type="entry name" value="GLYCOSYLTRANSFERASE"/>
    <property type="match status" value="1"/>
</dbReference>
<dbReference type="EMBL" id="DVHH01000151">
    <property type="protein sequence ID" value="HIR55141.1"/>
    <property type="molecule type" value="Genomic_DNA"/>
</dbReference>
<keyword evidence="1" id="KW-0328">Glycosyltransferase</keyword>
<dbReference type="Pfam" id="PF00534">
    <property type="entry name" value="Glycos_transf_1"/>
    <property type="match status" value="1"/>
</dbReference>
<dbReference type="InterPro" id="IPR028098">
    <property type="entry name" value="Glyco_trans_4-like_N"/>
</dbReference>
<accession>A0A9D1DLQ1</accession>
<dbReference type="SUPFAM" id="SSF53756">
    <property type="entry name" value="UDP-Glycosyltransferase/glycogen phosphorylase"/>
    <property type="match status" value="1"/>
</dbReference>
<evidence type="ECO:0000313" key="5">
    <source>
        <dbReference type="EMBL" id="HIR55141.1"/>
    </source>
</evidence>